<name>A0A396SAZ9_9BACL</name>
<sequence length="191" mass="22185">MKKFNWVLFILPILLFISTYFIRINKVDANIFHFDLFIFGLFLAVPAIIVLVIYCLLLRNGIKRENMKIVNSIHIVFLGIACILFVKTILLPTSNVDLILKQGNGEENFAKILFERVEAFNVSEDFDLTLRDYTFITEETSGAFMDSDSTLLAQLTIKIDYDEKEDRIVEMNLECIQFDSCFKRKGELNFK</sequence>
<dbReference type="AlphaFoldDB" id="A0A396SAZ9"/>
<reference evidence="2 3" key="1">
    <citation type="submission" date="2018-08" db="EMBL/GenBank/DDBJ databases">
        <title>Lysinibacillus sp. YLB-03 draft genome sequence.</title>
        <authorList>
            <person name="Yu L."/>
        </authorList>
    </citation>
    <scope>NUCLEOTIDE SEQUENCE [LARGE SCALE GENOMIC DNA]</scope>
    <source>
        <strain evidence="2 3">YLB-03</strain>
    </source>
</reference>
<evidence type="ECO:0000313" key="3">
    <source>
        <dbReference type="Proteomes" id="UP000265692"/>
    </source>
</evidence>
<dbReference type="EMBL" id="QWEI01000002">
    <property type="protein sequence ID" value="RHW38200.1"/>
    <property type="molecule type" value="Genomic_DNA"/>
</dbReference>
<keyword evidence="1" id="KW-1133">Transmembrane helix</keyword>
<feature type="transmembrane region" description="Helical" evidence="1">
    <location>
        <begin position="36"/>
        <end position="57"/>
    </location>
</feature>
<feature type="transmembrane region" description="Helical" evidence="1">
    <location>
        <begin position="7"/>
        <end position="24"/>
    </location>
</feature>
<evidence type="ECO:0000313" key="2">
    <source>
        <dbReference type="EMBL" id="RHW38200.1"/>
    </source>
</evidence>
<keyword evidence="3" id="KW-1185">Reference proteome</keyword>
<dbReference type="RefSeq" id="WP_118875235.1">
    <property type="nucleotide sequence ID" value="NZ_QWEI01000002.1"/>
</dbReference>
<feature type="transmembrane region" description="Helical" evidence="1">
    <location>
        <begin position="69"/>
        <end position="91"/>
    </location>
</feature>
<gene>
    <name evidence="2" type="ORF">D1B33_04745</name>
</gene>
<keyword evidence="1" id="KW-0472">Membrane</keyword>
<accession>A0A396SAZ9</accession>
<organism evidence="2 3">
    <name type="scientific">Ureibacillus yapensis</name>
    <dbReference type="NCBI Taxonomy" id="2304605"/>
    <lineage>
        <taxon>Bacteria</taxon>
        <taxon>Bacillati</taxon>
        <taxon>Bacillota</taxon>
        <taxon>Bacilli</taxon>
        <taxon>Bacillales</taxon>
        <taxon>Caryophanaceae</taxon>
        <taxon>Ureibacillus</taxon>
    </lineage>
</organism>
<evidence type="ECO:0000256" key="1">
    <source>
        <dbReference type="SAM" id="Phobius"/>
    </source>
</evidence>
<keyword evidence="1" id="KW-0812">Transmembrane</keyword>
<comment type="caution">
    <text evidence="2">The sequence shown here is derived from an EMBL/GenBank/DDBJ whole genome shotgun (WGS) entry which is preliminary data.</text>
</comment>
<dbReference type="Proteomes" id="UP000265692">
    <property type="component" value="Unassembled WGS sequence"/>
</dbReference>
<protein>
    <submittedName>
        <fullName evidence="2">Uncharacterized protein</fullName>
    </submittedName>
</protein>
<proteinExistence type="predicted"/>